<dbReference type="InterPro" id="IPR007187">
    <property type="entry name" value="Nucleoporin_Nup133/Nup155_C"/>
</dbReference>
<dbReference type="EMBL" id="JADGJD010000005">
    <property type="protein sequence ID" value="KAJ3057344.1"/>
    <property type="molecule type" value="Genomic_DNA"/>
</dbReference>
<dbReference type="GO" id="GO:0006606">
    <property type="term" value="P:protein import into nucleus"/>
    <property type="evidence" value="ECO:0007669"/>
    <property type="project" value="TreeGrafter"/>
</dbReference>
<feature type="compositionally biased region" description="Polar residues" evidence="4">
    <location>
        <begin position="38"/>
        <end position="51"/>
    </location>
</feature>
<name>A0AAD5X5B6_9FUNG</name>
<comment type="caution">
    <text evidence="6">The sequence shown here is derived from an EMBL/GenBank/DDBJ whole genome shotgun (WGS) entry which is preliminary data.</text>
</comment>
<proteinExistence type="predicted"/>
<evidence type="ECO:0000256" key="3">
    <source>
        <dbReference type="ARBA" id="ARBA00023242"/>
    </source>
</evidence>
<dbReference type="PANTHER" id="PTHR10350">
    <property type="entry name" value="NUCLEAR PORE COMPLEX PROTEIN NUP155"/>
    <property type="match status" value="1"/>
</dbReference>
<feature type="domain" description="Nucleoporin Nup133/Nup155-like C-terminal" evidence="5">
    <location>
        <begin position="65"/>
        <end position="749"/>
    </location>
</feature>
<dbReference type="Gene3D" id="1.20.58.1780">
    <property type="match status" value="1"/>
</dbReference>
<accession>A0AAD5X5B6</accession>
<keyword evidence="3" id="KW-0539">Nucleus</keyword>
<feature type="region of interest" description="Disordered" evidence="4">
    <location>
        <begin position="29"/>
        <end position="54"/>
    </location>
</feature>
<dbReference type="GO" id="GO:0017056">
    <property type="term" value="F:structural constituent of nuclear pore"/>
    <property type="evidence" value="ECO:0007669"/>
    <property type="project" value="InterPro"/>
</dbReference>
<evidence type="ECO:0000313" key="7">
    <source>
        <dbReference type="Proteomes" id="UP001212841"/>
    </source>
</evidence>
<dbReference type="GO" id="GO:0044611">
    <property type="term" value="C:nuclear pore inner ring"/>
    <property type="evidence" value="ECO:0007669"/>
    <property type="project" value="TreeGrafter"/>
</dbReference>
<dbReference type="Proteomes" id="UP001212841">
    <property type="component" value="Unassembled WGS sequence"/>
</dbReference>
<dbReference type="AlphaFoldDB" id="A0AAD5X5B6"/>
<evidence type="ECO:0000256" key="4">
    <source>
        <dbReference type="SAM" id="MobiDB-lite"/>
    </source>
</evidence>
<dbReference type="PANTHER" id="PTHR10350:SF6">
    <property type="entry name" value="NUCLEAR PORE COMPLEX PROTEIN NUP155"/>
    <property type="match status" value="1"/>
</dbReference>
<sequence length="795" mass="90403">MCLAIASGHGSVKEQYRNEALKQKATHLFQDQGGRPHVTNTQNVGRRTNNMDPGFPLETPDYSFSFKHDGFATYLARLLRPIWRKKMFAAAISRKSKNRDERLKPQKSKEVGQKQLDYVKGNLLGLNECLTGRLHRFTAAPSPEMHVPQYVDGAAWKNEQESLYRLHQLLKMALEGIHFVQLLLDYKVGDLVKQWEGAKRTAAYNTDFASLITSDDGRNLCKDLMSALVEKQISDQSGVNIVNDKLRQQCPSICRDNDAAYYKGIELLRTATMQHPGPQQDEQVLEAFGIFKDIAENITSDQLSKIFSMFKSMKYYRGCIDLVLIWANAIDPDNEAQNGGQMGMFPDSDPRSGVIRPVLQAREGAYNLVTELIDSLWLEKDSARSTSRGTTSIDNIIKGVLQQIVFAKDDMFHSTVYNWLAEKGKLRLLFEYDNEDLQRYLKSTSEAKPQNAELYAQYLVQHGKHLRAAEVLHELTNYNGLSLEERMRYLLKAQTEAGTASALGQIRNTRDEDLLVTIREAFEIAGIQLELFQKLKELPDTPEDTLAQLNGELMNLTVMYQRFAKPKKLYDMMLLIFGTADWSDSMAPRIQATWADILREAKETVPEGGVYTAFDAQKSKLKELGQRFHTNKNIFPVSEYFESVGRDGRRQRTSSEANEISGAEYLVDTLEHECFEAAETEGATKAPEGWVVDTMREIGVPFSELFDVLCGLFDAKLPPWSSTKALTFLVNDGCGLLERWLREVKLRTRSVERDPFLPRTVDDAVVRWLATINGNEFPELEKRLHAISEEMHRMV</sequence>
<dbReference type="GO" id="GO:0006405">
    <property type="term" value="P:RNA export from nucleus"/>
    <property type="evidence" value="ECO:0007669"/>
    <property type="project" value="TreeGrafter"/>
</dbReference>
<dbReference type="Gene3D" id="1.25.40.440">
    <property type="entry name" value="Nucleoporin, helical domain, central subdomain"/>
    <property type="match status" value="1"/>
</dbReference>
<keyword evidence="7" id="KW-1185">Reference proteome</keyword>
<evidence type="ECO:0000259" key="5">
    <source>
        <dbReference type="Pfam" id="PF03177"/>
    </source>
</evidence>
<evidence type="ECO:0000256" key="2">
    <source>
        <dbReference type="ARBA" id="ARBA00022448"/>
    </source>
</evidence>
<reference evidence="6" key="1">
    <citation type="submission" date="2020-05" db="EMBL/GenBank/DDBJ databases">
        <title>Phylogenomic resolution of chytrid fungi.</title>
        <authorList>
            <person name="Stajich J.E."/>
            <person name="Amses K."/>
            <person name="Simmons R."/>
            <person name="Seto K."/>
            <person name="Myers J."/>
            <person name="Bonds A."/>
            <person name="Quandt C.A."/>
            <person name="Barry K."/>
            <person name="Liu P."/>
            <person name="Grigoriev I."/>
            <person name="Longcore J.E."/>
            <person name="James T.Y."/>
        </authorList>
    </citation>
    <scope>NUCLEOTIDE SEQUENCE</scope>
    <source>
        <strain evidence="6">JEL0318</strain>
    </source>
</reference>
<dbReference type="Gene3D" id="1.20.120.1880">
    <property type="entry name" value="Nucleoporin, helical C-terminal domain"/>
    <property type="match status" value="1"/>
</dbReference>
<gene>
    <name evidence="6" type="ORF">HK097_008438</name>
</gene>
<organism evidence="6 7">
    <name type="scientific">Rhizophlyctis rosea</name>
    <dbReference type="NCBI Taxonomy" id="64517"/>
    <lineage>
        <taxon>Eukaryota</taxon>
        <taxon>Fungi</taxon>
        <taxon>Fungi incertae sedis</taxon>
        <taxon>Chytridiomycota</taxon>
        <taxon>Chytridiomycota incertae sedis</taxon>
        <taxon>Chytridiomycetes</taxon>
        <taxon>Rhizophlyctidales</taxon>
        <taxon>Rhizophlyctidaceae</taxon>
        <taxon>Rhizophlyctis</taxon>
    </lineage>
</organism>
<evidence type="ECO:0000313" key="6">
    <source>
        <dbReference type="EMBL" id="KAJ3057344.1"/>
    </source>
</evidence>
<dbReference type="InterPro" id="IPR004870">
    <property type="entry name" value="Nucleoporin_Nup155"/>
</dbReference>
<protein>
    <recommendedName>
        <fullName evidence="5">Nucleoporin Nup133/Nup155-like C-terminal domain-containing protein</fullName>
    </recommendedName>
</protein>
<comment type="subcellular location">
    <subcellularLocation>
        <location evidence="1">Nucleus</location>
    </subcellularLocation>
</comment>
<dbReference type="InterPro" id="IPR042538">
    <property type="entry name" value="Nucleoporin_Nup155_C_3"/>
</dbReference>
<dbReference type="InterPro" id="IPR042537">
    <property type="entry name" value="Nucleoporin_Nup155_C_2"/>
</dbReference>
<keyword evidence="2" id="KW-0813">Transport</keyword>
<evidence type="ECO:0000256" key="1">
    <source>
        <dbReference type="ARBA" id="ARBA00004123"/>
    </source>
</evidence>
<dbReference type="Pfam" id="PF03177">
    <property type="entry name" value="Nucleoporin_C"/>
    <property type="match status" value="1"/>
</dbReference>
<dbReference type="GO" id="GO:0000972">
    <property type="term" value="P:transcription-dependent tethering of RNA polymerase II gene DNA at nuclear periphery"/>
    <property type="evidence" value="ECO:0007669"/>
    <property type="project" value="TreeGrafter"/>
</dbReference>
<dbReference type="Gene3D" id="1.25.40.450">
    <property type="entry name" value="Nucleoporin, helical domain, N-terminal subdomain"/>
    <property type="match status" value="1"/>
</dbReference>
<dbReference type="GO" id="GO:0036228">
    <property type="term" value="P:protein localization to nuclear inner membrane"/>
    <property type="evidence" value="ECO:0007669"/>
    <property type="project" value="TreeGrafter"/>
</dbReference>
<dbReference type="InterPro" id="IPR042533">
    <property type="entry name" value="Nucleoporin_Nup155_C_1"/>
</dbReference>